<organism evidence="1 2">
    <name type="scientific">Lentzea albidocapillata</name>
    <dbReference type="NCBI Taxonomy" id="40571"/>
    <lineage>
        <taxon>Bacteria</taxon>
        <taxon>Bacillati</taxon>
        <taxon>Actinomycetota</taxon>
        <taxon>Actinomycetes</taxon>
        <taxon>Pseudonocardiales</taxon>
        <taxon>Pseudonocardiaceae</taxon>
        <taxon>Lentzea</taxon>
    </lineage>
</organism>
<dbReference type="Pfam" id="PF19826">
    <property type="entry name" value="DUF6307"/>
    <property type="match status" value="1"/>
</dbReference>
<dbReference type="RefSeq" id="WP_169745984.1">
    <property type="nucleotide sequence ID" value="NZ_FWYC01000003.1"/>
</dbReference>
<dbReference type="EMBL" id="FWYC01000003">
    <property type="protein sequence ID" value="SMC53682.1"/>
    <property type="molecule type" value="Genomic_DNA"/>
</dbReference>
<proteinExistence type="predicted"/>
<dbReference type="AlphaFoldDB" id="A0A1W1ZZP2"/>
<sequence>MTTQTYTSAYERRLKMVQDVLTDQAQLDGKAAQDLAVHVLRALDHIPERVR</sequence>
<protein>
    <submittedName>
        <fullName evidence="1">Uncharacterized protein</fullName>
    </submittedName>
</protein>
<dbReference type="InterPro" id="IPR046274">
    <property type="entry name" value="DUF6307"/>
</dbReference>
<gene>
    <name evidence="1" type="ORF">SAMN05660733_00335</name>
</gene>
<evidence type="ECO:0000313" key="2">
    <source>
        <dbReference type="Proteomes" id="UP000192840"/>
    </source>
</evidence>
<keyword evidence="2" id="KW-1185">Reference proteome</keyword>
<accession>A0A1W1ZZP2</accession>
<dbReference type="Proteomes" id="UP000192840">
    <property type="component" value="Unassembled WGS sequence"/>
</dbReference>
<evidence type="ECO:0000313" key="1">
    <source>
        <dbReference type="EMBL" id="SMC53682.1"/>
    </source>
</evidence>
<name>A0A1W1ZZP2_9PSEU</name>
<reference evidence="2" key="1">
    <citation type="submission" date="2017-04" db="EMBL/GenBank/DDBJ databases">
        <authorList>
            <person name="Varghese N."/>
            <person name="Submissions S."/>
        </authorList>
    </citation>
    <scope>NUCLEOTIDE SEQUENCE [LARGE SCALE GENOMIC DNA]</scope>
    <source>
        <strain evidence="2">DSM 44073</strain>
    </source>
</reference>